<evidence type="ECO:0000313" key="2">
    <source>
        <dbReference type="Proteomes" id="UP000823863"/>
    </source>
</evidence>
<dbReference type="AlphaFoldDB" id="A0A9D2PRJ4"/>
<reference evidence="1" key="2">
    <citation type="submission" date="2021-04" db="EMBL/GenBank/DDBJ databases">
        <authorList>
            <person name="Gilroy R."/>
        </authorList>
    </citation>
    <scope>NUCLEOTIDE SEQUENCE</scope>
    <source>
        <strain evidence="1">CHK198-12963</strain>
    </source>
</reference>
<dbReference type="SUPFAM" id="SSF69304">
    <property type="entry name" value="Tricorn protease N-terminal domain"/>
    <property type="match status" value="1"/>
</dbReference>
<protein>
    <submittedName>
        <fullName evidence="1">Uncharacterized protein</fullName>
    </submittedName>
</protein>
<name>A0A9D2PRJ4_9FIRM</name>
<comment type="caution">
    <text evidence="1">The sequence shown here is derived from an EMBL/GenBank/DDBJ whole genome shotgun (WGS) entry which is preliminary data.</text>
</comment>
<dbReference type="EMBL" id="DWWB01000001">
    <property type="protein sequence ID" value="HJC65108.1"/>
    <property type="molecule type" value="Genomic_DNA"/>
</dbReference>
<gene>
    <name evidence="1" type="ORF">H9931_00090</name>
</gene>
<sequence>MKKEIIRKTIVLLLVFIAALIFYFISAQNTMEKEETIYASMTEPHLPVVYAAMDGRKVNPMHGYVQDLGNAVARSSITLLPENRELEIIIENYGNTVTEIQYEIRNLSMDRLVENTRLESWEQREDGIYAALPIQNLITKEEPYLLTLILDTGESKINYYTRILWSDYTYGADFIQLAEEFSRKSLNNQTARDLVSYLETDPSEDNSSLGMTTIRTSFDHLTWYGLKAEMVGDPSVTLKELDGTMGQVQVCYQIHLTDSANQVRTLDVKDYYTMRWNEQRIYMMNYSRQADEVFSEIQPEISGKRLMLGITNDQMVSSLKSPDHTYIAFETNRELWRYDQEEGELLRIFSFAGVGDEDIRSSYDSHDIKILSVRDNGDVYFLVYGYMNRGTAEGQMGVTLYHYIQNRDTVQENIFIPVEESFESLQWELNQLAYLNENEMLYLLLNQSICGIDLSSNELVVVARGLTLGEYAVSSNQQRIAWKEETNPGQNDRIHVMDLNTAQKDEIQADQGDYIQVLGFVGSDLIYGLGHQTDQWISNGRVRELPMYALYIIGTDMEVESQYQEEGIYISDVNVQDGRIHLNRMVKVSDQSYVFQNEDTIVCNEDISIDPLEGIGWYVSQDMGKRYFVQLDQTVDQPLQTREPSSYSYRDNVMAAAATVSREDRGNVIFCAYAQGRFLGSFTEFKEAVDAAYDDMGLVTDENQHILWDRINRRNAASSRNEGGSAMERHLSGFSENTLYEDGLMLIDARGCDLNQVLYFIDKGYPVIAYTENGAVRITGYDTYNITITDSSSGESYKMGLGDATTYFQSLGNDFICGKMIR</sequence>
<evidence type="ECO:0000313" key="1">
    <source>
        <dbReference type="EMBL" id="HJC65108.1"/>
    </source>
</evidence>
<proteinExistence type="predicted"/>
<organism evidence="1 2">
    <name type="scientific">Candidatus Enterocloster excrementigallinarum</name>
    <dbReference type="NCBI Taxonomy" id="2838558"/>
    <lineage>
        <taxon>Bacteria</taxon>
        <taxon>Bacillati</taxon>
        <taxon>Bacillota</taxon>
        <taxon>Clostridia</taxon>
        <taxon>Lachnospirales</taxon>
        <taxon>Lachnospiraceae</taxon>
        <taxon>Enterocloster</taxon>
    </lineage>
</organism>
<reference evidence="1" key="1">
    <citation type="journal article" date="2021" name="PeerJ">
        <title>Extensive microbial diversity within the chicken gut microbiome revealed by metagenomics and culture.</title>
        <authorList>
            <person name="Gilroy R."/>
            <person name="Ravi A."/>
            <person name="Getino M."/>
            <person name="Pursley I."/>
            <person name="Horton D.L."/>
            <person name="Alikhan N.F."/>
            <person name="Baker D."/>
            <person name="Gharbi K."/>
            <person name="Hall N."/>
            <person name="Watson M."/>
            <person name="Adriaenssens E.M."/>
            <person name="Foster-Nyarko E."/>
            <person name="Jarju S."/>
            <person name="Secka A."/>
            <person name="Antonio M."/>
            <person name="Oren A."/>
            <person name="Chaudhuri R.R."/>
            <person name="La Ragione R."/>
            <person name="Hildebrand F."/>
            <person name="Pallen M.J."/>
        </authorList>
    </citation>
    <scope>NUCLEOTIDE SEQUENCE</scope>
    <source>
        <strain evidence="1">CHK198-12963</strain>
    </source>
</reference>
<accession>A0A9D2PRJ4</accession>
<dbReference type="Proteomes" id="UP000823863">
    <property type="component" value="Unassembled WGS sequence"/>
</dbReference>